<evidence type="ECO:0000313" key="3">
    <source>
        <dbReference type="Proteomes" id="UP001341840"/>
    </source>
</evidence>
<evidence type="ECO:0000313" key="2">
    <source>
        <dbReference type="EMBL" id="MED6180656.1"/>
    </source>
</evidence>
<sequence>MGSGIIFYEYEKCEKFEDFNVRADAELGTFKARCYHFDDEAFVHPLHSVRVYHDSSTRDSGQSVEGAKELETRSTILRSDERRTR</sequence>
<protein>
    <submittedName>
        <fullName evidence="2">Uncharacterized protein</fullName>
    </submittedName>
</protein>
<name>A0ABU6W778_9FABA</name>
<comment type="caution">
    <text evidence="2">The sequence shown here is derived from an EMBL/GenBank/DDBJ whole genome shotgun (WGS) entry which is preliminary data.</text>
</comment>
<organism evidence="2 3">
    <name type="scientific">Stylosanthes scabra</name>
    <dbReference type="NCBI Taxonomy" id="79078"/>
    <lineage>
        <taxon>Eukaryota</taxon>
        <taxon>Viridiplantae</taxon>
        <taxon>Streptophyta</taxon>
        <taxon>Embryophyta</taxon>
        <taxon>Tracheophyta</taxon>
        <taxon>Spermatophyta</taxon>
        <taxon>Magnoliopsida</taxon>
        <taxon>eudicotyledons</taxon>
        <taxon>Gunneridae</taxon>
        <taxon>Pentapetalae</taxon>
        <taxon>rosids</taxon>
        <taxon>fabids</taxon>
        <taxon>Fabales</taxon>
        <taxon>Fabaceae</taxon>
        <taxon>Papilionoideae</taxon>
        <taxon>50 kb inversion clade</taxon>
        <taxon>dalbergioids sensu lato</taxon>
        <taxon>Dalbergieae</taxon>
        <taxon>Pterocarpus clade</taxon>
        <taxon>Stylosanthes</taxon>
    </lineage>
</organism>
<dbReference type="Proteomes" id="UP001341840">
    <property type="component" value="Unassembled WGS sequence"/>
</dbReference>
<evidence type="ECO:0000256" key="1">
    <source>
        <dbReference type="SAM" id="MobiDB-lite"/>
    </source>
</evidence>
<keyword evidence="3" id="KW-1185">Reference proteome</keyword>
<feature type="compositionally biased region" description="Basic and acidic residues" evidence="1">
    <location>
        <begin position="66"/>
        <end position="85"/>
    </location>
</feature>
<gene>
    <name evidence="2" type="ORF">PIB30_012254</name>
</gene>
<dbReference type="EMBL" id="JASCZI010181273">
    <property type="protein sequence ID" value="MED6180656.1"/>
    <property type="molecule type" value="Genomic_DNA"/>
</dbReference>
<reference evidence="2 3" key="1">
    <citation type="journal article" date="2023" name="Plants (Basel)">
        <title>Bridging the Gap: Combining Genomics and Transcriptomics Approaches to Understand Stylosanthes scabra, an Orphan Legume from the Brazilian Caatinga.</title>
        <authorList>
            <person name="Ferreira-Neto J.R.C."/>
            <person name="da Silva M.D."/>
            <person name="Binneck E."/>
            <person name="de Melo N.F."/>
            <person name="da Silva R.H."/>
            <person name="de Melo A.L.T.M."/>
            <person name="Pandolfi V."/>
            <person name="Bustamante F.O."/>
            <person name="Brasileiro-Vidal A.C."/>
            <person name="Benko-Iseppon A.M."/>
        </authorList>
    </citation>
    <scope>NUCLEOTIDE SEQUENCE [LARGE SCALE GENOMIC DNA]</scope>
    <source>
        <tissue evidence="2">Leaves</tissue>
    </source>
</reference>
<proteinExistence type="predicted"/>
<accession>A0ABU6W778</accession>
<feature type="region of interest" description="Disordered" evidence="1">
    <location>
        <begin position="54"/>
        <end position="85"/>
    </location>
</feature>